<evidence type="ECO:0008006" key="3">
    <source>
        <dbReference type="Google" id="ProtNLM"/>
    </source>
</evidence>
<organism evidence="1 2">
    <name type="scientific">Aminobacter carboxidus</name>
    <dbReference type="NCBI Taxonomy" id="376165"/>
    <lineage>
        <taxon>Bacteria</taxon>
        <taxon>Pseudomonadati</taxon>
        <taxon>Pseudomonadota</taxon>
        <taxon>Alphaproteobacteria</taxon>
        <taxon>Hyphomicrobiales</taxon>
        <taxon>Phyllobacteriaceae</taxon>
        <taxon>Aminobacter</taxon>
    </lineage>
</organism>
<dbReference type="Proteomes" id="UP000532373">
    <property type="component" value="Unassembled WGS sequence"/>
</dbReference>
<dbReference type="SUPFAM" id="SSF159894">
    <property type="entry name" value="YgaC/TfoX-N like"/>
    <property type="match status" value="1"/>
</dbReference>
<evidence type="ECO:0000313" key="2">
    <source>
        <dbReference type="Proteomes" id="UP000532373"/>
    </source>
</evidence>
<proteinExistence type="predicted"/>
<dbReference type="EMBL" id="JACHGI010000003">
    <property type="protein sequence ID" value="MBB6466520.1"/>
    <property type="molecule type" value="Genomic_DNA"/>
</dbReference>
<accession>A0A8E1WFF9</accession>
<reference evidence="1 2" key="1">
    <citation type="submission" date="2020-08" db="EMBL/GenBank/DDBJ databases">
        <title>Genomic Encyclopedia of Type Strains, Phase IV (KMG-IV): sequencing the most valuable type-strain genomes for metagenomic binning, comparative biology and taxonomic classification.</title>
        <authorList>
            <person name="Goeker M."/>
        </authorList>
    </citation>
    <scope>NUCLEOTIDE SEQUENCE [LARGE SCALE GENOMIC DNA]</scope>
    <source>
        <strain evidence="1 2">DSM 17454</strain>
    </source>
</reference>
<gene>
    <name evidence="1" type="ORF">HNQ96_002385</name>
</gene>
<sequence>MVDDLADQIRTFIGEYPNLGEIRIFGGTCFTLSGNMMVGTTKDGGLLVRVGEDQEAAALALPGATRMNFTGREMKGFIMVAPGELGDDAIKGWIAMASRFSGRCRRKSRQGNELRGCDHICRPGTIHTLSAGTPKVARAIICALRFALV</sequence>
<evidence type="ECO:0000313" key="1">
    <source>
        <dbReference type="EMBL" id="MBB6466520.1"/>
    </source>
</evidence>
<protein>
    <recommendedName>
        <fullName evidence="3">TfoX N-terminal domain-containing protein</fullName>
    </recommendedName>
</protein>
<dbReference type="AlphaFoldDB" id="A0A8E1WFF9"/>
<name>A0A8E1WFF9_9HYPH</name>
<dbReference type="RefSeq" id="WP_184768948.1">
    <property type="nucleotide sequence ID" value="NZ_JACHGI010000003.1"/>
</dbReference>
<comment type="caution">
    <text evidence="1">The sequence shown here is derived from an EMBL/GenBank/DDBJ whole genome shotgun (WGS) entry which is preliminary data.</text>
</comment>